<name>A0A7M2Z0D6_9ACTN</name>
<feature type="transmembrane region" description="Helical" evidence="7">
    <location>
        <begin position="247"/>
        <end position="276"/>
    </location>
</feature>
<evidence type="ECO:0000256" key="2">
    <source>
        <dbReference type="ARBA" id="ARBA00022475"/>
    </source>
</evidence>
<dbReference type="InterPro" id="IPR043428">
    <property type="entry name" value="LivM-like"/>
</dbReference>
<dbReference type="CDD" id="cd06581">
    <property type="entry name" value="TM_PBP1_LivM_like"/>
    <property type="match status" value="1"/>
</dbReference>
<reference evidence="9" key="2">
    <citation type="journal article" date="2019" name="MicrobiologyOpen">
        <title>High-quality draft genome sequence of Gaiella occulta isolated from a 150 meter deep mineral water borehole and comparison with the genome sequences of other deep-branching lineages of the phylum Actinobacteria.</title>
        <authorList>
            <person name="Severino R."/>
            <person name="Froufe H.J.C."/>
            <person name="Barroso C."/>
            <person name="Albuquerque L."/>
            <person name="Lobo-da-Cunha A."/>
            <person name="da Costa M.S."/>
            <person name="Egas C."/>
        </authorList>
    </citation>
    <scope>NUCLEOTIDE SEQUENCE [LARGE SCALE GENOMIC DNA]</scope>
    <source>
        <strain evidence="9">F2-233</strain>
    </source>
</reference>
<evidence type="ECO:0000256" key="7">
    <source>
        <dbReference type="SAM" id="Phobius"/>
    </source>
</evidence>
<evidence type="ECO:0000256" key="3">
    <source>
        <dbReference type="ARBA" id="ARBA00022692"/>
    </source>
</evidence>
<dbReference type="GO" id="GO:0005886">
    <property type="term" value="C:plasma membrane"/>
    <property type="evidence" value="ECO:0007669"/>
    <property type="project" value="UniProtKB-SubCell"/>
</dbReference>
<comment type="caution">
    <text evidence="8">The sequence shown here is derived from an EMBL/GenBank/DDBJ whole genome shotgun (WGS) entry which is preliminary data.</text>
</comment>
<evidence type="ECO:0000256" key="6">
    <source>
        <dbReference type="SAM" id="MobiDB-lite"/>
    </source>
</evidence>
<keyword evidence="5 7" id="KW-0472">Membrane</keyword>
<feature type="transmembrane region" description="Helical" evidence="7">
    <location>
        <begin position="125"/>
        <end position="145"/>
    </location>
</feature>
<keyword evidence="4 7" id="KW-1133">Transmembrane helix</keyword>
<evidence type="ECO:0000256" key="1">
    <source>
        <dbReference type="ARBA" id="ARBA00004651"/>
    </source>
</evidence>
<dbReference type="Pfam" id="PF02653">
    <property type="entry name" value="BPD_transp_2"/>
    <property type="match status" value="1"/>
</dbReference>
<gene>
    <name evidence="8" type="ORF">Gocc_1059</name>
</gene>
<protein>
    <submittedName>
        <fullName evidence="8">ABC-type branched-chain amino acid transport system permease component</fullName>
    </submittedName>
</protein>
<reference evidence="8 9" key="1">
    <citation type="submission" date="2018-07" db="EMBL/GenBank/DDBJ databases">
        <title>High-quality-draft genome sequence of Gaiella occulta.</title>
        <authorList>
            <person name="Severino R."/>
            <person name="Froufe H.J.C."/>
            <person name="Rainey F.A."/>
            <person name="Barroso C."/>
            <person name="Albuquerque L."/>
            <person name="Lobo-Da-Cunha A."/>
            <person name="Da Costa M.S."/>
            <person name="Egas C."/>
        </authorList>
    </citation>
    <scope>NUCLEOTIDE SEQUENCE [LARGE SCALE GENOMIC DNA]</scope>
    <source>
        <strain evidence="8 9">F2-233</strain>
    </source>
</reference>
<keyword evidence="2" id="KW-1003">Cell membrane</keyword>
<feature type="transmembrane region" description="Helical" evidence="7">
    <location>
        <begin position="6"/>
        <end position="25"/>
    </location>
</feature>
<feature type="transmembrane region" description="Helical" evidence="7">
    <location>
        <begin position="32"/>
        <end position="51"/>
    </location>
</feature>
<dbReference type="AlphaFoldDB" id="A0A7M2Z0D6"/>
<keyword evidence="3 7" id="KW-0812">Transmembrane</keyword>
<dbReference type="OrthoDB" id="9814461at2"/>
<dbReference type="InterPro" id="IPR001851">
    <property type="entry name" value="ABC_transp_permease"/>
</dbReference>
<dbReference type="Proteomes" id="UP000254134">
    <property type="component" value="Unassembled WGS sequence"/>
</dbReference>
<dbReference type="RefSeq" id="WP_114795482.1">
    <property type="nucleotide sequence ID" value="NZ_QQZY01000002.1"/>
</dbReference>
<comment type="subcellular location">
    <subcellularLocation>
        <location evidence="1">Cell membrane</location>
        <topology evidence="1">Multi-pass membrane protein</topology>
    </subcellularLocation>
</comment>
<organism evidence="8 9">
    <name type="scientific">Gaiella occulta</name>
    <dbReference type="NCBI Taxonomy" id="1002870"/>
    <lineage>
        <taxon>Bacteria</taxon>
        <taxon>Bacillati</taxon>
        <taxon>Actinomycetota</taxon>
        <taxon>Thermoleophilia</taxon>
        <taxon>Gaiellales</taxon>
        <taxon>Gaiellaceae</taxon>
        <taxon>Gaiella</taxon>
    </lineage>
</organism>
<dbReference type="PANTHER" id="PTHR30482">
    <property type="entry name" value="HIGH-AFFINITY BRANCHED-CHAIN AMINO ACID TRANSPORT SYSTEM PERMEASE"/>
    <property type="match status" value="1"/>
</dbReference>
<feature type="region of interest" description="Disordered" evidence="6">
    <location>
        <begin position="325"/>
        <end position="346"/>
    </location>
</feature>
<evidence type="ECO:0000256" key="5">
    <source>
        <dbReference type="ARBA" id="ARBA00023136"/>
    </source>
</evidence>
<evidence type="ECO:0000313" key="8">
    <source>
        <dbReference type="EMBL" id="RDI75261.1"/>
    </source>
</evidence>
<evidence type="ECO:0000256" key="4">
    <source>
        <dbReference type="ARBA" id="ARBA00022989"/>
    </source>
</evidence>
<dbReference type="PANTHER" id="PTHR30482:SF1">
    <property type="entry name" value="BRANCHED-CHAIN AMINO ACID TRANSPORT PERMEASE PROTEIN LIVM-RELATED"/>
    <property type="match status" value="1"/>
</dbReference>
<sequence length="346" mass="35658">MRSRTLLRLTGPAVLVVAAALLGAVASDSTEVYFVNALVAVAIVVALYVFVGNSGVLSFGHVSFVAVGAWTAGVLSVPRSEKPAIMQYLFPFLRDHTVGNVPSLLLAAAVGGAFALLVGLPLMRLSGLAAGIATFGVLEITHNILRYYERIGPGANTFSSVPETTGVLQAAIGALLVVGAAFAYQTSRFGRLLRATREDVAAARAVGVSVYRQRLGAFALSGALAGFAGGLYVHLLPINTETVYLDLTFITLAMLVIGGMTSLWGAVVGALAVSGLDSVLAEAENGLDVGGIAVDLPAGTRIVVVGLLMALVLIVRPGGLTGGRELSLRRPPRAPANPNPRGEMES</sequence>
<keyword evidence="9" id="KW-1185">Reference proteome</keyword>
<dbReference type="EMBL" id="QQZY01000002">
    <property type="protein sequence ID" value="RDI75261.1"/>
    <property type="molecule type" value="Genomic_DNA"/>
</dbReference>
<dbReference type="GO" id="GO:0015658">
    <property type="term" value="F:branched-chain amino acid transmembrane transporter activity"/>
    <property type="evidence" value="ECO:0007669"/>
    <property type="project" value="InterPro"/>
</dbReference>
<evidence type="ECO:0000313" key="9">
    <source>
        <dbReference type="Proteomes" id="UP000254134"/>
    </source>
</evidence>
<feature type="transmembrane region" description="Helical" evidence="7">
    <location>
        <begin position="98"/>
        <end position="119"/>
    </location>
</feature>
<accession>A0A7M2Z0D6</accession>
<feature type="transmembrane region" description="Helical" evidence="7">
    <location>
        <begin position="57"/>
        <end position="77"/>
    </location>
</feature>
<feature type="transmembrane region" description="Helical" evidence="7">
    <location>
        <begin position="215"/>
        <end position="235"/>
    </location>
</feature>
<feature type="transmembrane region" description="Helical" evidence="7">
    <location>
        <begin position="166"/>
        <end position="184"/>
    </location>
</feature>
<proteinExistence type="predicted"/>